<protein>
    <recommendedName>
        <fullName evidence="2">Photosynthesis system II assembly factor Ycf48/Hcf136-like domain-containing protein</fullName>
    </recommendedName>
</protein>
<proteinExistence type="predicted"/>
<accession>A0A0F9LFA7</accession>
<dbReference type="Gene3D" id="2.130.10.10">
    <property type="entry name" value="YVTN repeat-like/Quinoprotein amine dehydrogenase"/>
    <property type="match status" value="1"/>
</dbReference>
<reference evidence="1" key="1">
    <citation type="journal article" date="2015" name="Nature">
        <title>Complex archaea that bridge the gap between prokaryotes and eukaryotes.</title>
        <authorList>
            <person name="Spang A."/>
            <person name="Saw J.H."/>
            <person name="Jorgensen S.L."/>
            <person name="Zaremba-Niedzwiedzka K."/>
            <person name="Martijn J."/>
            <person name="Lind A.E."/>
            <person name="van Eijk R."/>
            <person name="Schleper C."/>
            <person name="Guy L."/>
            <person name="Ettema T.J."/>
        </authorList>
    </citation>
    <scope>NUCLEOTIDE SEQUENCE</scope>
</reference>
<evidence type="ECO:0008006" key="2">
    <source>
        <dbReference type="Google" id="ProtNLM"/>
    </source>
</evidence>
<dbReference type="InterPro" id="IPR015943">
    <property type="entry name" value="WD40/YVTN_repeat-like_dom_sf"/>
</dbReference>
<comment type="caution">
    <text evidence="1">The sequence shown here is derived from an EMBL/GenBank/DDBJ whole genome shotgun (WGS) entry which is preliminary data.</text>
</comment>
<name>A0A0F9LFA7_9ZZZZ</name>
<sequence length="507" mass="53997">MVTAQQIIQSSFSRVWLTPFSAGPGNQPSYEGLARADTPEWSLGDITPIHIPDPDAYGRFLVAGKVRGDQSLPTMNILWYYLSDQASVLDRIVRNECDHDIQIHMGECQDPQSFNQGWDKILVLERAGATNWSTTQLGALQPDDRALVTEEVPFTGEILYHIYRQVFSEQAASEIVQEIVDVVICDVVTCGACGLPSNGCDRVLALTLTTGGSPGLAAELIFSADGGDSYSETNISTLAANEDPDQMACVGINLVVISEDSESLHYAPLADIFNASETWIEVATGFVANQGPLAIHSESPRHTWIVGEGGYIYFSSDPTAGVVVQDAGVVTGQDLTSVHAYDINNVVAVGALNALVLTRNGGDTWTLVIGPNAGIALNTVWMRGPDEWFVGDAGGQLWYTLDAGVNWTEKTFPGSGAGVVRDIHFANNTVGYMSHDTAAPAGRILRTIDGGFSWYVSPEGNSSIPANDQINKLAPCINDPNIVFAGGLADDGADGVLIKGSDGSGTL</sequence>
<evidence type="ECO:0000313" key="1">
    <source>
        <dbReference type="EMBL" id="KKM62840.1"/>
    </source>
</evidence>
<dbReference type="AlphaFoldDB" id="A0A0F9LFA7"/>
<dbReference type="EMBL" id="LAZR01011217">
    <property type="protein sequence ID" value="KKM62840.1"/>
    <property type="molecule type" value="Genomic_DNA"/>
</dbReference>
<organism evidence="1">
    <name type="scientific">marine sediment metagenome</name>
    <dbReference type="NCBI Taxonomy" id="412755"/>
    <lineage>
        <taxon>unclassified sequences</taxon>
        <taxon>metagenomes</taxon>
        <taxon>ecological metagenomes</taxon>
    </lineage>
</organism>
<dbReference type="SUPFAM" id="SSF110296">
    <property type="entry name" value="Oligoxyloglucan reducing end-specific cellobiohydrolase"/>
    <property type="match status" value="1"/>
</dbReference>
<gene>
    <name evidence="1" type="ORF">LCGC14_1517630</name>
</gene>